<dbReference type="EMBL" id="JAHTGR010000001">
    <property type="protein sequence ID" value="MBV6319800.1"/>
    <property type="molecule type" value="Genomic_DNA"/>
</dbReference>
<evidence type="ECO:0000313" key="7">
    <source>
        <dbReference type="EMBL" id="MBV6319800.1"/>
    </source>
</evidence>
<dbReference type="InterPro" id="IPR006153">
    <property type="entry name" value="Cation/H_exchanger_TM"/>
</dbReference>
<proteinExistence type="predicted"/>
<feature type="transmembrane region" description="Helical" evidence="5">
    <location>
        <begin position="189"/>
        <end position="212"/>
    </location>
</feature>
<feature type="transmembrane region" description="Helical" evidence="5">
    <location>
        <begin position="294"/>
        <end position="318"/>
    </location>
</feature>
<keyword evidence="4 5" id="KW-0472">Membrane</keyword>
<dbReference type="PANTHER" id="PTHR43021">
    <property type="entry name" value="NA(+)/H(+) ANTIPORTER-RELATED"/>
    <property type="match status" value="1"/>
</dbReference>
<feature type="transmembrane region" description="Helical" evidence="5">
    <location>
        <begin position="36"/>
        <end position="54"/>
    </location>
</feature>
<protein>
    <submittedName>
        <fullName evidence="7">Cation:proton antiporter</fullName>
    </submittedName>
    <submittedName>
        <fullName evidence="8">Kef-type K+ transport system membrane component KefB</fullName>
    </submittedName>
</protein>
<dbReference type="PANTHER" id="PTHR43021:SF2">
    <property type="entry name" value="CATION_H+ EXCHANGER DOMAIN-CONTAINING PROTEIN"/>
    <property type="match status" value="1"/>
</dbReference>
<name>A0AA41H4S0_9BURK</name>
<dbReference type="EMBL" id="JALJZU010000001">
    <property type="protein sequence ID" value="MCP2006385.1"/>
    <property type="molecule type" value="Genomic_DNA"/>
</dbReference>
<evidence type="ECO:0000313" key="10">
    <source>
        <dbReference type="Proteomes" id="UP001162889"/>
    </source>
</evidence>
<dbReference type="AlphaFoldDB" id="A0AA41H4S0"/>
<sequence length="395" mass="42117">MPDIQVFMAELGWPLAIALAWLSGEFIHRWTRLPRISVYGLVGFLMAQAFPTALSSGASSTVTLLANLAFGLILFEFGYRINLHWLRINPWIAVSGLAESAATFGVVYLISHLTGMPPLTSLLLASLAMSTSPAGVLRVINEEDSSGQVTERVLHLVAINCVLAVFVFKVVVGFWVFQTSGSLTQAVSHSLIELVMSAVMGAVLGFIVPAVLRRLGAIAQDGTVAFAMGVVLLVALAHAFDVSPVLATLTFGLAARHSRVAFSRTERNFGGIGELLTVLLFVFAVSTLEWDRVVAGAGLGVVLVLARFLVKAAAVAAFAHVGGISWRKGLLTGIALSPMSVFVTLLLEQTRYMGIVLVDELAALAAMTLLLEVVGPIITQRALIWANETAAKEEH</sequence>
<feature type="transmembrane region" description="Helical" evidence="5">
    <location>
        <begin position="91"/>
        <end position="110"/>
    </location>
</feature>
<gene>
    <name evidence="7" type="ORF">KVP70_02535</name>
    <name evidence="8" type="ORF">L1274_000073</name>
</gene>
<feature type="transmembrane region" description="Helical" evidence="5">
    <location>
        <begin position="269"/>
        <end position="288"/>
    </location>
</feature>
<dbReference type="GO" id="GO:0015297">
    <property type="term" value="F:antiporter activity"/>
    <property type="evidence" value="ECO:0007669"/>
    <property type="project" value="InterPro"/>
</dbReference>
<dbReference type="Proteomes" id="UP001155901">
    <property type="component" value="Unassembled WGS sequence"/>
</dbReference>
<evidence type="ECO:0000256" key="1">
    <source>
        <dbReference type="ARBA" id="ARBA00004141"/>
    </source>
</evidence>
<evidence type="ECO:0000256" key="3">
    <source>
        <dbReference type="ARBA" id="ARBA00022989"/>
    </source>
</evidence>
<comment type="subcellular location">
    <subcellularLocation>
        <location evidence="1">Membrane</location>
        <topology evidence="1">Multi-pass membrane protein</topology>
    </subcellularLocation>
</comment>
<evidence type="ECO:0000313" key="8">
    <source>
        <dbReference type="EMBL" id="MCP2006385.1"/>
    </source>
</evidence>
<dbReference type="RefSeq" id="WP_217940416.1">
    <property type="nucleotide sequence ID" value="NZ_JAHTGR010000001.1"/>
</dbReference>
<feature type="transmembrane region" description="Helical" evidence="5">
    <location>
        <begin position="6"/>
        <end position="24"/>
    </location>
</feature>
<keyword evidence="2 5" id="KW-0812">Transmembrane</keyword>
<evidence type="ECO:0000256" key="5">
    <source>
        <dbReference type="SAM" id="Phobius"/>
    </source>
</evidence>
<evidence type="ECO:0000259" key="6">
    <source>
        <dbReference type="Pfam" id="PF00999"/>
    </source>
</evidence>
<feature type="transmembrane region" description="Helical" evidence="5">
    <location>
        <begin position="60"/>
        <end position="79"/>
    </location>
</feature>
<comment type="caution">
    <text evidence="7">The sequence shown here is derived from an EMBL/GenBank/DDBJ whole genome shotgun (WGS) entry which is preliminary data.</text>
</comment>
<evidence type="ECO:0000256" key="4">
    <source>
        <dbReference type="ARBA" id="ARBA00023136"/>
    </source>
</evidence>
<reference evidence="8" key="2">
    <citation type="submission" date="2022-03" db="EMBL/GenBank/DDBJ databases">
        <title>Genome Encyclopedia of Bacteria and Archaea VI: Functional Genomics of Type Strains.</title>
        <authorList>
            <person name="Whitman W."/>
        </authorList>
    </citation>
    <scope>NUCLEOTIDE SEQUENCE</scope>
    <source>
        <strain evidence="8">HSC-15S17</strain>
    </source>
</reference>
<feature type="transmembrane region" description="Helical" evidence="5">
    <location>
        <begin position="122"/>
        <end position="141"/>
    </location>
</feature>
<accession>A0AA41H4S0</accession>
<evidence type="ECO:0000256" key="2">
    <source>
        <dbReference type="ARBA" id="ARBA00022692"/>
    </source>
</evidence>
<keyword evidence="10" id="KW-1185">Reference proteome</keyword>
<keyword evidence="3 5" id="KW-1133">Transmembrane helix</keyword>
<dbReference type="Proteomes" id="UP001162889">
    <property type="component" value="Unassembled WGS sequence"/>
</dbReference>
<dbReference type="Pfam" id="PF00999">
    <property type="entry name" value="Na_H_Exchanger"/>
    <property type="match status" value="1"/>
</dbReference>
<dbReference type="GO" id="GO:1902600">
    <property type="term" value="P:proton transmembrane transport"/>
    <property type="evidence" value="ECO:0007669"/>
    <property type="project" value="InterPro"/>
</dbReference>
<dbReference type="GO" id="GO:0016020">
    <property type="term" value="C:membrane"/>
    <property type="evidence" value="ECO:0007669"/>
    <property type="project" value="UniProtKB-SubCell"/>
</dbReference>
<reference evidence="7" key="1">
    <citation type="submission" date="2021-07" db="EMBL/GenBank/DDBJ databases">
        <title>Characterization of violacein-producing bacteria and related species.</title>
        <authorList>
            <person name="Wilson H.S."/>
            <person name="De Leon M.E."/>
        </authorList>
    </citation>
    <scope>NUCLEOTIDE SEQUENCE</scope>
    <source>
        <strain evidence="7">HSC-15S17</strain>
    </source>
</reference>
<organism evidence="7 9">
    <name type="scientific">Duganella violaceipulchra</name>
    <dbReference type="NCBI Taxonomy" id="2849652"/>
    <lineage>
        <taxon>Bacteria</taxon>
        <taxon>Pseudomonadati</taxon>
        <taxon>Pseudomonadota</taxon>
        <taxon>Betaproteobacteria</taxon>
        <taxon>Burkholderiales</taxon>
        <taxon>Oxalobacteraceae</taxon>
        <taxon>Telluria group</taxon>
        <taxon>Duganella</taxon>
    </lineage>
</organism>
<feature type="transmembrane region" description="Helical" evidence="5">
    <location>
        <begin position="330"/>
        <end position="347"/>
    </location>
</feature>
<feature type="transmembrane region" description="Helical" evidence="5">
    <location>
        <begin position="153"/>
        <end position="177"/>
    </location>
</feature>
<feature type="domain" description="Cation/H+ exchanger transmembrane" evidence="6">
    <location>
        <begin position="19"/>
        <end position="383"/>
    </location>
</feature>
<evidence type="ECO:0000313" key="9">
    <source>
        <dbReference type="Proteomes" id="UP001155901"/>
    </source>
</evidence>